<evidence type="ECO:0000313" key="2">
    <source>
        <dbReference type="Proteomes" id="UP000249799"/>
    </source>
</evidence>
<dbReference type="RefSeq" id="WP_111331245.1">
    <property type="nucleotide sequence ID" value="NZ_CP030032.1"/>
</dbReference>
<reference evidence="1 2" key="1">
    <citation type="submission" date="2018-06" db="EMBL/GenBank/DDBJ databases">
        <title>Lujinxingia sediminis gen. nov. sp. nov., a new facultative anaerobic member of the class Deltaproteobacteria, and proposal of Lujinxingaceae fam. nov.</title>
        <authorList>
            <person name="Guo L.-Y."/>
            <person name="Li C.-M."/>
            <person name="Wang S."/>
            <person name="Du Z.-J."/>
        </authorList>
    </citation>
    <scope>NUCLEOTIDE SEQUENCE [LARGE SCALE GENOMIC DNA]</scope>
    <source>
        <strain evidence="1 2">FA350</strain>
    </source>
</reference>
<dbReference type="Proteomes" id="UP000249799">
    <property type="component" value="Chromosome"/>
</dbReference>
<organism evidence="1 2">
    <name type="scientific">Bradymonas sediminis</name>
    <dbReference type="NCBI Taxonomy" id="1548548"/>
    <lineage>
        <taxon>Bacteria</taxon>
        <taxon>Deltaproteobacteria</taxon>
        <taxon>Bradymonadales</taxon>
        <taxon>Bradymonadaceae</taxon>
        <taxon>Bradymonas</taxon>
    </lineage>
</organism>
<name>A0A2Z4FGU8_9DELT</name>
<proteinExistence type="predicted"/>
<dbReference type="EMBL" id="CP030032">
    <property type="protein sequence ID" value="AWV87945.1"/>
    <property type="molecule type" value="Genomic_DNA"/>
</dbReference>
<accession>A0A2Z4FGU8</accession>
<keyword evidence="2" id="KW-1185">Reference proteome</keyword>
<dbReference type="AlphaFoldDB" id="A0A2Z4FGU8"/>
<sequence length="377" mass="42493">MFKVDRSIIELLNKFFTDAYKILGFVILTAILVGLVSYFTLNLFYLTSTHWVAPVILSSNHEKVIQLNGELTGHAHRHDRLLAERGEIKARATYTEHALRAQESFRMQLRSAVKSELEGRRSELAKVNNLMGDFHKSGKLSEEALKNYKDLSYEQLAEEYKANLIDRQAFVDGTYSLTQVDNARLNREARKIQAAARREQLTREVAALESVLEEPEQGELPTEVPAEPSTPLTFEVLAMLRDYRASSLEASKLRAEHASVDERIAMLDASIARYEKMEAEIKSSPYLRAMDAKVTIAFVPYENLEGAQAGSKVYGCSLGLVWCRQVGVIEQVLEGEVTASHPLYSEQVRGQMVELKLDDPTWAEKKALFTGSAPFFI</sequence>
<dbReference type="OrthoDB" id="5379512at2"/>
<dbReference type="KEGG" id="bsed:DN745_00815"/>
<evidence type="ECO:0000313" key="1">
    <source>
        <dbReference type="EMBL" id="AWV87945.1"/>
    </source>
</evidence>
<gene>
    <name evidence="1" type="ORF">DN745_00815</name>
</gene>
<protein>
    <submittedName>
        <fullName evidence="1">Uncharacterized protein</fullName>
    </submittedName>
</protein>